<sequence length="135" mass="14973">MKRPWAHDTYLQVAAQGEFLTVHEYVSAVHPWLMAMRDTLLDVLGKMDSTPKWPPETKLAILYLGPGPLSIGHAQTSDPVDCHSLSTTARSSMSWLSSLIHHHLLRRASAGVPEKYSSGPRQARWARDGAAMSSR</sequence>
<dbReference type="Proteomes" id="UP001303115">
    <property type="component" value="Unassembled WGS sequence"/>
</dbReference>
<evidence type="ECO:0000313" key="3">
    <source>
        <dbReference type="Proteomes" id="UP001303115"/>
    </source>
</evidence>
<protein>
    <submittedName>
        <fullName evidence="2">Uncharacterized protein</fullName>
    </submittedName>
</protein>
<accession>A0AAN6P5D6</accession>
<dbReference type="EMBL" id="MU854666">
    <property type="protein sequence ID" value="KAK4031989.1"/>
    <property type="molecule type" value="Genomic_DNA"/>
</dbReference>
<comment type="caution">
    <text evidence="2">The sequence shown here is derived from an EMBL/GenBank/DDBJ whole genome shotgun (WGS) entry which is preliminary data.</text>
</comment>
<keyword evidence="3" id="KW-1185">Reference proteome</keyword>
<evidence type="ECO:0000256" key="1">
    <source>
        <dbReference type="SAM" id="MobiDB-lite"/>
    </source>
</evidence>
<reference evidence="3" key="1">
    <citation type="journal article" date="2023" name="Mol. Phylogenet. Evol.">
        <title>Genome-scale phylogeny and comparative genomics of the fungal order Sordariales.</title>
        <authorList>
            <person name="Hensen N."/>
            <person name="Bonometti L."/>
            <person name="Westerberg I."/>
            <person name="Brannstrom I.O."/>
            <person name="Guillou S."/>
            <person name="Cros-Aarteil S."/>
            <person name="Calhoun S."/>
            <person name="Haridas S."/>
            <person name="Kuo A."/>
            <person name="Mondo S."/>
            <person name="Pangilinan J."/>
            <person name="Riley R."/>
            <person name="LaButti K."/>
            <person name="Andreopoulos B."/>
            <person name="Lipzen A."/>
            <person name="Chen C."/>
            <person name="Yan M."/>
            <person name="Daum C."/>
            <person name="Ng V."/>
            <person name="Clum A."/>
            <person name="Steindorff A."/>
            <person name="Ohm R.A."/>
            <person name="Martin F."/>
            <person name="Silar P."/>
            <person name="Natvig D.O."/>
            <person name="Lalanne C."/>
            <person name="Gautier V."/>
            <person name="Ament-Velasquez S.L."/>
            <person name="Kruys A."/>
            <person name="Hutchinson M.I."/>
            <person name="Powell A.J."/>
            <person name="Barry K."/>
            <person name="Miller A.N."/>
            <person name="Grigoriev I.V."/>
            <person name="Debuchy R."/>
            <person name="Gladieux P."/>
            <person name="Hiltunen Thoren M."/>
            <person name="Johannesson H."/>
        </authorList>
    </citation>
    <scope>NUCLEOTIDE SEQUENCE [LARGE SCALE GENOMIC DNA]</scope>
    <source>
        <strain evidence="3">CBS 284.82</strain>
    </source>
</reference>
<feature type="region of interest" description="Disordered" evidence="1">
    <location>
        <begin position="113"/>
        <end position="135"/>
    </location>
</feature>
<gene>
    <name evidence="2" type="ORF">C8A01DRAFT_41580</name>
</gene>
<name>A0AAN6P5D6_9PEZI</name>
<organism evidence="2 3">
    <name type="scientific">Parachaetomium inaequale</name>
    <dbReference type="NCBI Taxonomy" id="2588326"/>
    <lineage>
        <taxon>Eukaryota</taxon>
        <taxon>Fungi</taxon>
        <taxon>Dikarya</taxon>
        <taxon>Ascomycota</taxon>
        <taxon>Pezizomycotina</taxon>
        <taxon>Sordariomycetes</taxon>
        <taxon>Sordariomycetidae</taxon>
        <taxon>Sordariales</taxon>
        <taxon>Chaetomiaceae</taxon>
        <taxon>Parachaetomium</taxon>
    </lineage>
</organism>
<dbReference type="AlphaFoldDB" id="A0AAN6P5D6"/>
<evidence type="ECO:0000313" key="2">
    <source>
        <dbReference type="EMBL" id="KAK4031989.1"/>
    </source>
</evidence>
<proteinExistence type="predicted"/>